<comment type="caution">
    <text evidence="1">The sequence shown here is derived from an EMBL/GenBank/DDBJ whole genome shotgun (WGS) entry which is preliminary data.</text>
</comment>
<dbReference type="STRING" id="585531.HMPREF0063_10032"/>
<gene>
    <name evidence="1" type="ORF">HMPREF0063_10032</name>
</gene>
<reference evidence="1" key="1">
    <citation type="submission" date="2010-08" db="EMBL/GenBank/DDBJ databases">
        <authorList>
            <person name="Muzny D."/>
            <person name="Qin X."/>
            <person name="Buhay C."/>
            <person name="Dugan-Rocha S."/>
            <person name="Ding Y."/>
            <person name="Chen G."/>
            <person name="Hawes A."/>
            <person name="Holder M."/>
            <person name="Jhangiani S."/>
            <person name="Johnson A."/>
            <person name="Khan Z."/>
            <person name="Li Z."/>
            <person name="Liu W."/>
            <person name="Liu X."/>
            <person name="Perez L."/>
            <person name="Shen H."/>
            <person name="Wang Q."/>
            <person name="Watt J."/>
            <person name="Xi L."/>
            <person name="Xin Y."/>
            <person name="Zhou J."/>
            <person name="Deng J."/>
            <person name="Jiang H."/>
            <person name="Liu Y."/>
            <person name="Qu J."/>
            <person name="Song X.-Z."/>
            <person name="Zhang L."/>
            <person name="Villasana D."/>
            <person name="Johnson A."/>
            <person name="Liu J."/>
            <person name="Liyanage D."/>
            <person name="Lorensuhewa L."/>
            <person name="Robinson T."/>
            <person name="Song A."/>
            <person name="Song B.-B."/>
            <person name="Dinh H."/>
            <person name="Thornton R."/>
            <person name="Coyle M."/>
            <person name="Francisco L."/>
            <person name="Jackson L."/>
            <person name="Javaid M."/>
            <person name="Korchina V."/>
            <person name="Kovar C."/>
            <person name="Mata R."/>
            <person name="Mathew T."/>
            <person name="Ngo R."/>
            <person name="Nguyen L."/>
            <person name="Nguyen N."/>
            <person name="Okwuonu G."/>
            <person name="Ongeri F."/>
            <person name="Pham C."/>
            <person name="Simmons D."/>
            <person name="Wilczek-Boney K."/>
            <person name="Hale W."/>
            <person name="Jakkamsetti A."/>
            <person name="Pham P."/>
            <person name="Ruth R."/>
            <person name="San Lucas F."/>
            <person name="Warren J."/>
            <person name="Zhang J."/>
            <person name="Zhao Z."/>
            <person name="Zhou C."/>
            <person name="Zhu D."/>
            <person name="Lee S."/>
            <person name="Bess C."/>
            <person name="Blankenburg K."/>
            <person name="Forbes L."/>
            <person name="Fu Q."/>
            <person name="Gubbala S."/>
            <person name="Hirani K."/>
            <person name="Jayaseelan J.C."/>
            <person name="Lara F."/>
            <person name="Munidasa M."/>
            <person name="Palculict T."/>
            <person name="Patil S."/>
            <person name="Pu L.-L."/>
            <person name="Saada N."/>
            <person name="Tang L."/>
            <person name="Weissenberger G."/>
            <person name="Zhu Y."/>
            <person name="Hemphill L."/>
            <person name="Shang Y."/>
            <person name="Youmans B."/>
            <person name="Ayvaz T."/>
            <person name="Ross M."/>
            <person name="Santibanez J."/>
            <person name="Aqrawi P."/>
            <person name="Gross S."/>
            <person name="Joshi V."/>
            <person name="Fowler G."/>
            <person name="Nazareth L."/>
            <person name="Reid J."/>
            <person name="Worley K."/>
            <person name="Petrosino J."/>
            <person name="Highlander S."/>
            <person name="Gibbs R."/>
        </authorList>
    </citation>
    <scope>NUCLEOTIDE SEQUENCE [LARGE SCALE GENOMIC DNA]</scope>
    <source>
        <strain evidence="1">DSM 15272</strain>
    </source>
</reference>
<dbReference type="EMBL" id="ACLF03000001">
    <property type="protein sequence ID" value="EFQ84691.1"/>
    <property type="molecule type" value="Genomic_DNA"/>
</dbReference>
<proteinExistence type="predicted"/>
<keyword evidence="2" id="KW-1185">Reference proteome</keyword>
<sequence length="254" mass="27490">MASNQRTGRAARSGSVQTPTFWIDESGSKNTASRCFVVAGIKTRHPDDLLRAIHSIRERHSYAHEFKFGRINKRNAPYMVELVDLLADSDAHLIASVVGPDHNPFKGKAAWEAQADLISRLIVGSLNKNEVAAAFMDGISTPPDRSLGRAVKRGVNGRLQGTPLVTAVSLNSKTNDLLQAADLVAGAIRHQRMSDGPLQGVGVEKAKVADRLATAFGTKDLSDQRETRVNIATVRGRGTAGRRLRPVRDESHAS</sequence>
<dbReference type="OrthoDB" id="3267063at2"/>
<name>E2S7M5_9ACTN</name>
<dbReference type="HOGENOM" id="CLU_1092526_0_0_11"/>
<dbReference type="InterPro" id="IPR024524">
    <property type="entry name" value="DUF3800"/>
</dbReference>
<dbReference type="AlphaFoldDB" id="E2S7M5"/>
<protein>
    <recommendedName>
        <fullName evidence="3">DUF3800 domain-containing protein</fullName>
    </recommendedName>
</protein>
<dbReference type="RefSeq" id="WP_007076599.1">
    <property type="nucleotide sequence ID" value="NZ_CM001024.1"/>
</dbReference>
<dbReference type="Proteomes" id="UP000003111">
    <property type="component" value="Unassembled WGS sequence"/>
</dbReference>
<organism evidence="1 2">
    <name type="scientific">Aeromicrobium marinum DSM 15272</name>
    <dbReference type="NCBI Taxonomy" id="585531"/>
    <lineage>
        <taxon>Bacteria</taxon>
        <taxon>Bacillati</taxon>
        <taxon>Actinomycetota</taxon>
        <taxon>Actinomycetes</taxon>
        <taxon>Propionibacteriales</taxon>
        <taxon>Nocardioidaceae</taxon>
        <taxon>Aeromicrobium</taxon>
    </lineage>
</organism>
<evidence type="ECO:0008006" key="3">
    <source>
        <dbReference type="Google" id="ProtNLM"/>
    </source>
</evidence>
<accession>E2S7M5</accession>
<evidence type="ECO:0000313" key="1">
    <source>
        <dbReference type="EMBL" id="EFQ84691.1"/>
    </source>
</evidence>
<dbReference type="eggNOG" id="ENOG5033YYK">
    <property type="taxonomic scope" value="Bacteria"/>
</dbReference>
<evidence type="ECO:0000313" key="2">
    <source>
        <dbReference type="Proteomes" id="UP000003111"/>
    </source>
</evidence>
<dbReference type="Pfam" id="PF12686">
    <property type="entry name" value="DUF3800"/>
    <property type="match status" value="1"/>
</dbReference>